<reference evidence="2 3" key="1">
    <citation type="journal article" date="2016" name="Mol. Biol. Evol.">
        <title>Comparative Genomics of Early-Diverging Mushroom-Forming Fungi Provides Insights into the Origins of Lignocellulose Decay Capabilities.</title>
        <authorList>
            <person name="Nagy L.G."/>
            <person name="Riley R."/>
            <person name="Tritt A."/>
            <person name="Adam C."/>
            <person name="Daum C."/>
            <person name="Floudas D."/>
            <person name="Sun H."/>
            <person name="Yadav J.S."/>
            <person name="Pangilinan J."/>
            <person name="Larsson K.H."/>
            <person name="Matsuura K."/>
            <person name="Barry K."/>
            <person name="Labutti K."/>
            <person name="Kuo R."/>
            <person name="Ohm R.A."/>
            <person name="Bhattacharya S.S."/>
            <person name="Shirouzu T."/>
            <person name="Yoshinaga Y."/>
            <person name="Martin F.M."/>
            <person name="Grigoriev I.V."/>
            <person name="Hibbett D.S."/>
        </authorList>
    </citation>
    <scope>NUCLEOTIDE SEQUENCE [LARGE SCALE GENOMIC DNA]</scope>
    <source>
        <strain evidence="2 3">TUFC12733</strain>
    </source>
</reference>
<gene>
    <name evidence="2" type="ORF">CALVIDRAFT_47381</name>
</gene>
<dbReference type="InterPro" id="IPR051678">
    <property type="entry name" value="AGP_Transferase"/>
</dbReference>
<dbReference type="Pfam" id="PF01636">
    <property type="entry name" value="APH"/>
    <property type="match status" value="1"/>
</dbReference>
<dbReference type="InterPro" id="IPR011009">
    <property type="entry name" value="Kinase-like_dom_sf"/>
</dbReference>
<sequence length="258" mass="28622">MDTTAPSPIRACVLQVGSMHCVVRKEGAVHKMNMPFARAEADILRYVGDTQIPVPRLISVSPNSICMEEVQARMLDTCIDRMTCNELDQVIRLLKHYLAELHQLPLPHHTLGQLDGGPYRNQMFSDFAPTAFNNVVEFHAWLASHLCQSQYLSPEHAMLIVSRLPVTDHRILVHGDLRPQNIMVSQSDGAVQINIVDWGSAAILPSTLWEEAGMRMGGAGIGPGDRWKYIVDSVWGSPDDPGHAQALNAIIETQAVFR</sequence>
<dbReference type="Proteomes" id="UP000076738">
    <property type="component" value="Unassembled WGS sequence"/>
</dbReference>
<feature type="domain" description="Aminoglycoside phosphotransferase" evidence="1">
    <location>
        <begin position="37"/>
        <end position="202"/>
    </location>
</feature>
<dbReference type="AlphaFoldDB" id="A0A167FK64"/>
<dbReference type="PANTHER" id="PTHR21310:SF15">
    <property type="entry name" value="AMINOGLYCOSIDE PHOSPHOTRANSFERASE DOMAIN-CONTAINING PROTEIN"/>
    <property type="match status" value="1"/>
</dbReference>
<dbReference type="OrthoDB" id="5598852at2759"/>
<dbReference type="SUPFAM" id="SSF56112">
    <property type="entry name" value="Protein kinase-like (PK-like)"/>
    <property type="match status" value="1"/>
</dbReference>
<evidence type="ECO:0000259" key="1">
    <source>
        <dbReference type="Pfam" id="PF01636"/>
    </source>
</evidence>
<keyword evidence="3" id="KW-1185">Reference proteome</keyword>
<dbReference type="Gene3D" id="3.90.1200.10">
    <property type="match status" value="1"/>
</dbReference>
<evidence type="ECO:0000313" key="2">
    <source>
        <dbReference type="EMBL" id="KZO89578.1"/>
    </source>
</evidence>
<evidence type="ECO:0000313" key="3">
    <source>
        <dbReference type="Proteomes" id="UP000076738"/>
    </source>
</evidence>
<protein>
    <recommendedName>
        <fullName evidence="1">Aminoglycoside phosphotransferase domain-containing protein</fullName>
    </recommendedName>
</protein>
<dbReference type="EMBL" id="KV417380">
    <property type="protein sequence ID" value="KZO89578.1"/>
    <property type="molecule type" value="Genomic_DNA"/>
</dbReference>
<dbReference type="PANTHER" id="PTHR21310">
    <property type="entry name" value="AMINOGLYCOSIDE PHOSPHOTRANSFERASE-RELATED-RELATED"/>
    <property type="match status" value="1"/>
</dbReference>
<name>A0A167FK64_CALVF</name>
<dbReference type="InterPro" id="IPR002575">
    <property type="entry name" value="Aminoglycoside_PTrfase"/>
</dbReference>
<organism evidence="2 3">
    <name type="scientific">Calocera viscosa (strain TUFC12733)</name>
    <dbReference type="NCBI Taxonomy" id="1330018"/>
    <lineage>
        <taxon>Eukaryota</taxon>
        <taxon>Fungi</taxon>
        <taxon>Dikarya</taxon>
        <taxon>Basidiomycota</taxon>
        <taxon>Agaricomycotina</taxon>
        <taxon>Dacrymycetes</taxon>
        <taxon>Dacrymycetales</taxon>
        <taxon>Dacrymycetaceae</taxon>
        <taxon>Calocera</taxon>
    </lineage>
</organism>
<accession>A0A167FK64</accession>
<proteinExistence type="predicted"/>